<proteinExistence type="predicted"/>
<name>A0A0L0G375_9EUKA</name>
<sequence>MAACLAGKAEVVDFLLSKGADYTIGEKDGYFPHDGAGFQGRPAVTSVLLKHNISPDYVHRDGYPPIFRAAWGRTDNHAEVIRILIDEGGVSPTITDARGISLLDVASRTGIEKTVEVVQKAIASQKGSPKNEL</sequence>
<accession>A0A0L0G375</accession>
<dbReference type="RefSeq" id="XP_014157221.1">
    <property type="nucleotide sequence ID" value="XM_014301746.1"/>
</dbReference>
<dbReference type="Gene3D" id="1.25.40.20">
    <property type="entry name" value="Ankyrin repeat-containing domain"/>
    <property type="match status" value="1"/>
</dbReference>
<gene>
    <name evidence="1" type="ORF">SARC_04415</name>
</gene>
<dbReference type="PANTHER" id="PTHR24198">
    <property type="entry name" value="ANKYRIN REPEAT AND PROTEIN KINASE DOMAIN-CONTAINING PROTEIN"/>
    <property type="match status" value="1"/>
</dbReference>
<protein>
    <submittedName>
        <fullName evidence="1">Uncharacterized protein</fullName>
    </submittedName>
</protein>
<dbReference type="PANTHER" id="PTHR24198:SF194">
    <property type="entry name" value="INVERSIN-A"/>
    <property type="match status" value="1"/>
</dbReference>
<dbReference type="InterPro" id="IPR036770">
    <property type="entry name" value="Ankyrin_rpt-contain_sf"/>
</dbReference>
<dbReference type="AlphaFoldDB" id="A0A0L0G375"/>
<organism evidence="1 2">
    <name type="scientific">Sphaeroforma arctica JP610</name>
    <dbReference type="NCBI Taxonomy" id="667725"/>
    <lineage>
        <taxon>Eukaryota</taxon>
        <taxon>Ichthyosporea</taxon>
        <taxon>Ichthyophonida</taxon>
        <taxon>Sphaeroforma</taxon>
    </lineage>
</organism>
<dbReference type="GeneID" id="25904919"/>
<dbReference type="STRING" id="667725.A0A0L0G375"/>
<evidence type="ECO:0000313" key="1">
    <source>
        <dbReference type="EMBL" id="KNC83319.1"/>
    </source>
</evidence>
<reference evidence="1 2" key="1">
    <citation type="submission" date="2011-02" db="EMBL/GenBank/DDBJ databases">
        <title>The Genome Sequence of Sphaeroforma arctica JP610.</title>
        <authorList>
            <consortium name="The Broad Institute Genome Sequencing Platform"/>
            <person name="Russ C."/>
            <person name="Cuomo C."/>
            <person name="Young S.K."/>
            <person name="Zeng Q."/>
            <person name="Gargeya S."/>
            <person name="Alvarado L."/>
            <person name="Berlin A."/>
            <person name="Chapman S.B."/>
            <person name="Chen Z."/>
            <person name="Freedman E."/>
            <person name="Gellesch M."/>
            <person name="Goldberg J."/>
            <person name="Griggs A."/>
            <person name="Gujja S."/>
            <person name="Heilman E."/>
            <person name="Heiman D."/>
            <person name="Howarth C."/>
            <person name="Mehta T."/>
            <person name="Neiman D."/>
            <person name="Pearson M."/>
            <person name="Roberts A."/>
            <person name="Saif S."/>
            <person name="Shea T."/>
            <person name="Shenoy N."/>
            <person name="Sisk P."/>
            <person name="Stolte C."/>
            <person name="Sykes S."/>
            <person name="White J."/>
            <person name="Yandava C."/>
            <person name="Burger G."/>
            <person name="Gray M.W."/>
            <person name="Holland P.W.H."/>
            <person name="King N."/>
            <person name="Lang F.B.F."/>
            <person name="Roger A.J."/>
            <person name="Ruiz-Trillo I."/>
            <person name="Haas B."/>
            <person name="Nusbaum C."/>
            <person name="Birren B."/>
        </authorList>
    </citation>
    <scope>NUCLEOTIDE SEQUENCE [LARGE SCALE GENOMIC DNA]</scope>
    <source>
        <strain evidence="1 2">JP610</strain>
    </source>
</reference>
<dbReference type="EMBL" id="KQ241843">
    <property type="protein sequence ID" value="KNC83319.1"/>
    <property type="molecule type" value="Genomic_DNA"/>
</dbReference>
<dbReference type="SUPFAM" id="SSF48403">
    <property type="entry name" value="Ankyrin repeat"/>
    <property type="match status" value="1"/>
</dbReference>
<dbReference type="OrthoDB" id="1577640at2759"/>
<keyword evidence="2" id="KW-1185">Reference proteome</keyword>
<dbReference type="Proteomes" id="UP000054560">
    <property type="component" value="Unassembled WGS sequence"/>
</dbReference>
<evidence type="ECO:0000313" key="2">
    <source>
        <dbReference type="Proteomes" id="UP000054560"/>
    </source>
</evidence>